<keyword evidence="1" id="KW-0812">Transmembrane</keyword>
<feature type="transmembrane region" description="Helical" evidence="1">
    <location>
        <begin position="178"/>
        <end position="197"/>
    </location>
</feature>
<feature type="transmembrane region" description="Helical" evidence="1">
    <location>
        <begin position="62"/>
        <end position="82"/>
    </location>
</feature>
<feature type="transmembrane region" description="Helical" evidence="1">
    <location>
        <begin position="22"/>
        <end position="42"/>
    </location>
</feature>
<name>A0ABW2IKX9_9PROT</name>
<keyword evidence="1" id="KW-0472">Membrane</keyword>
<dbReference type="EMBL" id="JBHTBR010000004">
    <property type="protein sequence ID" value="MFC7291480.1"/>
    <property type="molecule type" value="Genomic_DNA"/>
</dbReference>
<feature type="transmembrane region" description="Helical" evidence="1">
    <location>
        <begin position="146"/>
        <end position="166"/>
    </location>
</feature>
<evidence type="ECO:0000313" key="3">
    <source>
        <dbReference type="Proteomes" id="UP001596492"/>
    </source>
</evidence>
<accession>A0ABW2IKX9</accession>
<feature type="transmembrane region" description="Helical" evidence="1">
    <location>
        <begin position="113"/>
        <end position="134"/>
    </location>
</feature>
<organism evidence="2 3">
    <name type="scientific">Hirschia litorea</name>
    <dbReference type="NCBI Taxonomy" id="1199156"/>
    <lineage>
        <taxon>Bacteria</taxon>
        <taxon>Pseudomonadati</taxon>
        <taxon>Pseudomonadota</taxon>
        <taxon>Alphaproteobacteria</taxon>
        <taxon>Hyphomonadales</taxon>
        <taxon>Hyphomonadaceae</taxon>
        <taxon>Hirschia</taxon>
    </lineage>
</organism>
<keyword evidence="3" id="KW-1185">Reference proteome</keyword>
<evidence type="ECO:0000313" key="2">
    <source>
        <dbReference type="EMBL" id="MFC7291480.1"/>
    </source>
</evidence>
<dbReference type="RefSeq" id="WP_382166710.1">
    <property type="nucleotide sequence ID" value="NZ_JBHTBR010000004.1"/>
</dbReference>
<evidence type="ECO:0000256" key="1">
    <source>
        <dbReference type="SAM" id="Phobius"/>
    </source>
</evidence>
<reference evidence="3" key="1">
    <citation type="journal article" date="2019" name="Int. J. Syst. Evol. Microbiol.">
        <title>The Global Catalogue of Microorganisms (GCM) 10K type strain sequencing project: providing services to taxonomists for standard genome sequencing and annotation.</title>
        <authorList>
            <consortium name="The Broad Institute Genomics Platform"/>
            <consortium name="The Broad Institute Genome Sequencing Center for Infectious Disease"/>
            <person name="Wu L."/>
            <person name="Ma J."/>
        </authorList>
    </citation>
    <scope>NUCLEOTIDE SEQUENCE [LARGE SCALE GENOMIC DNA]</scope>
    <source>
        <strain evidence="3">CCUG 51308</strain>
    </source>
</reference>
<protein>
    <submittedName>
        <fullName evidence="2">Uncharacterized protein</fullName>
    </submittedName>
</protein>
<sequence>MLGVLKFVHDSFGIFPLDSRPILRRAVISLIFALSMSILINLRLHLYALNYGARLHFEGIAFAAYFSFTVAFFTAFLSFTFVSTLPPFVEVIRNHFNYQKFDSSSLPLKIRMILFQFSALFLSFLILFLFINLFSLIDGVFSTFQYFKLTFLFAGGVAIFFAIPSSPFFGEASKWPEYYASFVALIIVVASIYVVAIRSFETNLKSIGYGGGRIISIKMDNGETYSNVGLFLRSNGYFTVYDNKKNRFIELQKLHVSEIRYSPSYFEGEVLPPLLER</sequence>
<keyword evidence="1" id="KW-1133">Transmembrane helix</keyword>
<dbReference type="Proteomes" id="UP001596492">
    <property type="component" value="Unassembled WGS sequence"/>
</dbReference>
<comment type="caution">
    <text evidence="2">The sequence shown here is derived from an EMBL/GenBank/DDBJ whole genome shotgun (WGS) entry which is preliminary data.</text>
</comment>
<gene>
    <name evidence="2" type="ORF">ACFQS8_07630</name>
</gene>
<proteinExistence type="predicted"/>